<organism evidence="2 3">
    <name type="scientific">Rubus argutus</name>
    <name type="common">Southern blackberry</name>
    <dbReference type="NCBI Taxonomy" id="59490"/>
    <lineage>
        <taxon>Eukaryota</taxon>
        <taxon>Viridiplantae</taxon>
        <taxon>Streptophyta</taxon>
        <taxon>Embryophyta</taxon>
        <taxon>Tracheophyta</taxon>
        <taxon>Spermatophyta</taxon>
        <taxon>Magnoliopsida</taxon>
        <taxon>eudicotyledons</taxon>
        <taxon>Gunneridae</taxon>
        <taxon>Pentapetalae</taxon>
        <taxon>rosids</taxon>
        <taxon>fabids</taxon>
        <taxon>Rosales</taxon>
        <taxon>Rosaceae</taxon>
        <taxon>Rosoideae</taxon>
        <taxon>Rosoideae incertae sedis</taxon>
        <taxon>Rubus</taxon>
    </lineage>
</organism>
<accession>A0AAW1X5D0</accession>
<dbReference type="GO" id="GO:0005730">
    <property type="term" value="C:nucleolus"/>
    <property type="evidence" value="ECO:0007669"/>
    <property type="project" value="TreeGrafter"/>
</dbReference>
<gene>
    <name evidence="2" type="ORF">M0R45_019445</name>
</gene>
<dbReference type="PANTHER" id="PTHR14490:SF5">
    <property type="entry name" value="PROTEIN KRI1 HOMOLOG"/>
    <property type="match status" value="1"/>
</dbReference>
<evidence type="ECO:0000313" key="3">
    <source>
        <dbReference type="Proteomes" id="UP001457282"/>
    </source>
</evidence>
<dbReference type="InterPro" id="IPR018034">
    <property type="entry name" value="Kri1"/>
</dbReference>
<evidence type="ECO:0000256" key="1">
    <source>
        <dbReference type="SAM" id="MobiDB-lite"/>
    </source>
</evidence>
<dbReference type="Proteomes" id="UP001457282">
    <property type="component" value="Unassembled WGS sequence"/>
</dbReference>
<keyword evidence="3" id="KW-1185">Reference proteome</keyword>
<dbReference type="EMBL" id="JBEDUW010000004">
    <property type="protein sequence ID" value="KAK9932198.1"/>
    <property type="molecule type" value="Genomic_DNA"/>
</dbReference>
<name>A0AAW1X5D0_RUBAR</name>
<sequence length="193" mass="22007">MGGVLGAAGAVWSEMERLHGLIGLGRWPALSYSGGGNDSDNENEDCAEIKITEEYARRYEHNKNREDLQRFEELKKRGLVEDDDPDSEEDDDDNDDDDGDVFANSQQARLGICQCYHQDKERVLGCRRDDGDDGDGDGEFLRLKDKDVAEKKEDNAEFEKKLDEYFGDDLDDNARFLRDFFKNKMWMQEGGSG</sequence>
<protein>
    <submittedName>
        <fullName evidence="2">Uncharacterized protein</fullName>
    </submittedName>
</protein>
<reference evidence="2 3" key="1">
    <citation type="journal article" date="2023" name="G3 (Bethesda)">
        <title>A chromosome-length genome assembly and annotation of blackberry (Rubus argutus, cv. 'Hillquist').</title>
        <authorList>
            <person name="Bruna T."/>
            <person name="Aryal R."/>
            <person name="Dudchenko O."/>
            <person name="Sargent D.J."/>
            <person name="Mead D."/>
            <person name="Buti M."/>
            <person name="Cavallini A."/>
            <person name="Hytonen T."/>
            <person name="Andres J."/>
            <person name="Pham M."/>
            <person name="Weisz D."/>
            <person name="Mascagni F."/>
            <person name="Usai G."/>
            <person name="Natali L."/>
            <person name="Bassil N."/>
            <person name="Fernandez G.E."/>
            <person name="Lomsadze A."/>
            <person name="Armour M."/>
            <person name="Olukolu B."/>
            <person name="Poorten T."/>
            <person name="Britton C."/>
            <person name="Davik J."/>
            <person name="Ashrafi H."/>
            <person name="Aiden E.L."/>
            <person name="Borodovsky M."/>
            <person name="Worthington M."/>
        </authorList>
    </citation>
    <scope>NUCLEOTIDE SEQUENCE [LARGE SCALE GENOMIC DNA]</scope>
    <source>
        <strain evidence="2">PI 553951</strain>
    </source>
</reference>
<feature type="compositionally biased region" description="Basic and acidic residues" evidence="1">
    <location>
        <begin position="70"/>
        <end position="80"/>
    </location>
</feature>
<dbReference type="PANTHER" id="PTHR14490">
    <property type="entry name" value="ZINC FINGER, ZZ TYPE"/>
    <property type="match status" value="1"/>
</dbReference>
<comment type="caution">
    <text evidence="2">The sequence shown here is derived from an EMBL/GenBank/DDBJ whole genome shotgun (WGS) entry which is preliminary data.</text>
</comment>
<dbReference type="AlphaFoldDB" id="A0AAW1X5D0"/>
<feature type="compositionally biased region" description="Acidic residues" evidence="1">
    <location>
        <begin position="81"/>
        <end position="100"/>
    </location>
</feature>
<proteinExistence type="predicted"/>
<feature type="region of interest" description="Disordered" evidence="1">
    <location>
        <begin position="70"/>
        <end position="103"/>
    </location>
</feature>
<dbReference type="GO" id="GO:0030686">
    <property type="term" value="C:90S preribosome"/>
    <property type="evidence" value="ECO:0007669"/>
    <property type="project" value="TreeGrafter"/>
</dbReference>
<dbReference type="GO" id="GO:0000447">
    <property type="term" value="P:endonucleolytic cleavage in ITS1 to separate SSU-rRNA from 5.8S rRNA and LSU-rRNA from tricistronic rRNA transcript (SSU-rRNA, 5.8S rRNA, LSU-rRNA)"/>
    <property type="evidence" value="ECO:0007669"/>
    <property type="project" value="TreeGrafter"/>
</dbReference>
<evidence type="ECO:0000313" key="2">
    <source>
        <dbReference type="EMBL" id="KAK9932198.1"/>
    </source>
</evidence>